<sequence>MAEVSKSRPISPHLTIYRFKPTMWMSIVHRITGGALYFGTILMAWWLVATASGEESFNTMNAVYGSIVGQIVLFGYTWALLHHMMGGIRHLVWDTIHAIEKEQSTRLAQATLVASVCLTLLVWIIGYIVR</sequence>
<feature type="transmembrane region" description="Helical" evidence="13">
    <location>
        <begin position="27"/>
        <end position="49"/>
    </location>
</feature>
<feature type="transmembrane region" description="Helical" evidence="13">
    <location>
        <begin position="61"/>
        <end position="81"/>
    </location>
</feature>
<dbReference type="InterPro" id="IPR018495">
    <property type="entry name" value="Succ_DH_cyt_bsu_CS"/>
</dbReference>
<evidence type="ECO:0000256" key="12">
    <source>
        <dbReference type="PIRSR" id="PIRSR000178-1"/>
    </source>
</evidence>
<evidence type="ECO:0000256" key="6">
    <source>
        <dbReference type="ARBA" id="ARBA00022692"/>
    </source>
</evidence>
<evidence type="ECO:0000313" key="14">
    <source>
        <dbReference type="EMBL" id="TPW27045.1"/>
    </source>
</evidence>
<dbReference type="GO" id="GO:0046872">
    <property type="term" value="F:metal ion binding"/>
    <property type="evidence" value="ECO:0007669"/>
    <property type="project" value="UniProtKB-KW"/>
</dbReference>
<dbReference type="PIRSF" id="PIRSF000178">
    <property type="entry name" value="SDH_cyt_b560"/>
    <property type="match status" value="1"/>
</dbReference>
<organism evidence="14 15">
    <name type="scientific">Pararhizobium mangrovi</name>
    <dbReference type="NCBI Taxonomy" id="2590452"/>
    <lineage>
        <taxon>Bacteria</taxon>
        <taxon>Pseudomonadati</taxon>
        <taxon>Pseudomonadota</taxon>
        <taxon>Alphaproteobacteria</taxon>
        <taxon>Hyphomicrobiales</taxon>
        <taxon>Rhizobiaceae</taxon>
        <taxon>Rhizobium/Agrobacterium group</taxon>
        <taxon>Pararhizobium</taxon>
    </lineage>
</organism>
<keyword evidence="9 12" id="KW-0408">Iron</keyword>
<evidence type="ECO:0000256" key="3">
    <source>
        <dbReference type="ARBA" id="ARBA00007244"/>
    </source>
</evidence>
<dbReference type="GO" id="GO:0009055">
    <property type="term" value="F:electron transfer activity"/>
    <property type="evidence" value="ECO:0007669"/>
    <property type="project" value="InterPro"/>
</dbReference>
<feature type="binding site" description="axial binding residue" evidence="12">
    <location>
        <position position="83"/>
    </location>
    <ligand>
        <name>heme</name>
        <dbReference type="ChEBI" id="CHEBI:30413"/>
        <note>ligand shared with second transmembrane subunit</note>
    </ligand>
    <ligandPart>
        <name>Fe</name>
        <dbReference type="ChEBI" id="CHEBI:18248"/>
    </ligandPart>
</feature>
<dbReference type="PANTHER" id="PTHR10978:SF5">
    <property type="entry name" value="SUCCINATE DEHYDROGENASE CYTOCHROME B560 SUBUNIT, MITOCHONDRIAL"/>
    <property type="match status" value="1"/>
</dbReference>
<evidence type="ECO:0000256" key="2">
    <source>
        <dbReference type="ARBA" id="ARBA00004141"/>
    </source>
</evidence>
<dbReference type="RefSeq" id="WP_141167488.1">
    <property type="nucleotide sequence ID" value="NZ_VHLH01000024.1"/>
</dbReference>
<dbReference type="AlphaFoldDB" id="A0A506U242"/>
<dbReference type="PROSITE" id="PS01000">
    <property type="entry name" value="SDH_CYT_1"/>
    <property type="match status" value="1"/>
</dbReference>
<accession>A0A506U242</accession>
<evidence type="ECO:0000256" key="5">
    <source>
        <dbReference type="ARBA" id="ARBA00022617"/>
    </source>
</evidence>
<reference evidence="14 15" key="1">
    <citation type="submission" date="2019-06" db="EMBL/GenBank/DDBJ databases">
        <authorList>
            <person name="Li M."/>
        </authorList>
    </citation>
    <scope>NUCLEOTIDE SEQUENCE [LARGE SCALE GENOMIC DNA]</scope>
    <source>
        <strain evidence="14 15">BGMRC6574</strain>
    </source>
</reference>
<dbReference type="OrthoDB" id="9799441at2"/>
<dbReference type="Pfam" id="PF01127">
    <property type="entry name" value="Sdh_cyt"/>
    <property type="match status" value="1"/>
</dbReference>
<keyword evidence="8 13" id="KW-1133">Transmembrane helix</keyword>
<dbReference type="GO" id="GO:0016020">
    <property type="term" value="C:membrane"/>
    <property type="evidence" value="ECO:0007669"/>
    <property type="project" value="UniProtKB-SubCell"/>
</dbReference>
<evidence type="ECO:0000256" key="7">
    <source>
        <dbReference type="ARBA" id="ARBA00022723"/>
    </source>
</evidence>
<dbReference type="NCBIfam" id="TIGR02970">
    <property type="entry name" value="succ_dehyd_cytB"/>
    <property type="match status" value="1"/>
</dbReference>
<evidence type="ECO:0000256" key="13">
    <source>
        <dbReference type="SAM" id="Phobius"/>
    </source>
</evidence>
<evidence type="ECO:0000256" key="10">
    <source>
        <dbReference type="ARBA" id="ARBA00023136"/>
    </source>
</evidence>
<dbReference type="Proteomes" id="UP000320314">
    <property type="component" value="Unassembled WGS sequence"/>
</dbReference>
<proteinExistence type="inferred from homology"/>
<evidence type="ECO:0000256" key="8">
    <source>
        <dbReference type="ARBA" id="ARBA00022989"/>
    </source>
</evidence>
<dbReference type="EMBL" id="VHLH01000024">
    <property type="protein sequence ID" value="TPW27045.1"/>
    <property type="molecule type" value="Genomic_DNA"/>
</dbReference>
<comment type="cofactor">
    <cofactor evidence="12">
        <name>heme</name>
        <dbReference type="ChEBI" id="CHEBI:30413"/>
    </cofactor>
    <text evidence="12">The heme is bound between the two transmembrane subunits.</text>
</comment>
<protein>
    <recommendedName>
        <fullName evidence="4">Succinate dehydrogenase cytochrome b556 subunit</fullName>
    </recommendedName>
</protein>
<dbReference type="Gene3D" id="1.20.1300.10">
    <property type="entry name" value="Fumarate reductase/succinate dehydrogenase, transmembrane subunit"/>
    <property type="match status" value="1"/>
</dbReference>
<gene>
    <name evidence="14" type="primary">sdhC</name>
    <name evidence="14" type="ORF">FJU11_12955</name>
</gene>
<keyword evidence="7 12" id="KW-0479">Metal-binding</keyword>
<keyword evidence="10 13" id="KW-0472">Membrane</keyword>
<dbReference type="SUPFAM" id="SSF81343">
    <property type="entry name" value="Fumarate reductase respiratory complex transmembrane subunits"/>
    <property type="match status" value="1"/>
</dbReference>
<keyword evidence="15" id="KW-1185">Reference proteome</keyword>
<feature type="transmembrane region" description="Helical" evidence="13">
    <location>
        <begin position="107"/>
        <end position="129"/>
    </location>
</feature>
<dbReference type="PANTHER" id="PTHR10978">
    <property type="entry name" value="SUCCINATE DEHYDROGENASE CYTOCHROME B560 SUBUNIT"/>
    <property type="match status" value="1"/>
</dbReference>
<evidence type="ECO:0000256" key="11">
    <source>
        <dbReference type="ARBA" id="ARBA00025912"/>
    </source>
</evidence>
<evidence type="ECO:0000256" key="9">
    <source>
        <dbReference type="ARBA" id="ARBA00023004"/>
    </source>
</evidence>
<dbReference type="InterPro" id="IPR034804">
    <property type="entry name" value="SQR/QFR_C/D"/>
</dbReference>
<comment type="subunit">
    <text evidence="11">Part of an enzyme complex containing four subunits: a flavoprotein, an iron-sulfur protein, plus two membrane-anchoring proteins, SdhC and SdhD. The complex can form homotrimers.</text>
</comment>
<dbReference type="InterPro" id="IPR000701">
    <property type="entry name" value="SuccDH_FuR_B_TM-su"/>
</dbReference>
<dbReference type="GO" id="GO:0006099">
    <property type="term" value="P:tricarboxylic acid cycle"/>
    <property type="evidence" value="ECO:0007669"/>
    <property type="project" value="InterPro"/>
</dbReference>
<keyword evidence="5 12" id="KW-0349">Heme</keyword>
<dbReference type="CDD" id="cd03499">
    <property type="entry name" value="SQR_TypeC_SdhC"/>
    <property type="match status" value="1"/>
</dbReference>
<evidence type="ECO:0000313" key="15">
    <source>
        <dbReference type="Proteomes" id="UP000320314"/>
    </source>
</evidence>
<name>A0A506U242_9HYPH</name>
<comment type="caution">
    <text evidence="14">The sequence shown here is derived from an EMBL/GenBank/DDBJ whole genome shotgun (WGS) entry which is preliminary data.</text>
</comment>
<comment type="similarity">
    <text evidence="3">Belongs to the cytochrome b560 family.</text>
</comment>
<evidence type="ECO:0000256" key="1">
    <source>
        <dbReference type="ARBA" id="ARBA00004050"/>
    </source>
</evidence>
<dbReference type="InterPro" id="IPR014314">
    <property type="entry name" value="Succ_DH_cytb556"/>
</dbReference>
<keyword evidence="6 13" id="KW-0812">Transmembrane</keyword>
<evidence type="ECO:0000256" key="4">
    <source>
        <dbReference type="ARBA" id="ARBA00020076"/>
    </source>
</evidence>
<comment type="function">
    <text evidence="1">Membrane-anchoring subunit of succinate dehydrogenase (SDH).</text>
</comment>
<comment type="subcellular location">
    <subcellularLocation>
        <location evidence="2">Membrane</location>
        <topology evidence="2">Multi-pass membrane protein</topology>
    </subcellularLocation>
</comment>